<organism evidence="1 2">
    <name type="scientific">Cupriavidus pauculus</name>
    <dbReference type="NCBI Taxonomy" id="82633"/>
    <lineage>
        <taxon>Bacteria</taxon>
        <taxon>Pseudomonadati</taxon>
        <taxon>Pseudomonadota</taxon>
        <taxon>Betaproteobacteria</taxon>
        <taxon>Burkholderiales</taxon>
        <taxon>Burkholderiaceae</taxon>
        <taxon>Cupriavidus</taxon>
    </lineage>
</organism>
<dbReference type="EMBL" id="CP044065">
    <property type="protein sequence ID" value="QET01654.1"/>
    <property type="molecule type" value="Genomic_DNA"/>
</dbReference>
<name>A0A5P2H1M1_9BURK</name>
<sequence length="96" mass="10665">MQYLARITIHNGTYLEYEALHQRMHAIGFVRVIRAANGVRYSLPDATYVGERFEAVAAVQQLVANQAKQAAPMRGTPQVFVCDYNLAAWSGLPVAK</sequence>
<dbReference type="RefSeq" id="WP_150371718.1">
    <property type="nucleotide sequence ID" value="NZ_CP044065.1"/>
</dbReference>
<evidence type="ECO:0000313" key="1">
    <source>
        <dbReference type="EMBL" id="QET01654.1"/>
    </source>
</evidence>
<dbReference type="OrthoDB" id="330204at2"/>
<proteinExistence type="predicted"/>
<dbReference type="Proteomes" id="UP000322822">
    <property type="component" value="Chromosome 1"/>
</dbReference>
<accession>A0A5P2H1M1</accession>
<evidence type="ECO:0008006" key="3">
    <source>
        <dbReference type="Google" id="ProtNLM"/>
    </source>
</evidence>
<reference evidence="1 2" key="1">
    <citation type="submission" date="2019-09" db="EMBL/GenBank/DDBJ databases">
        <title>FDA dAtabase for Regulatory Grade micrObial Sequences (FDA-ARGOS): Supporting development and validation of Infectious Disease Dx tests.</title>
        <authorList>
            <person name="Sciortino C."/>
            <person name="Tallon L."/>
            <person name="Sadzewicz L."/>
            <person name="Vavikolanu K."/>
            <person name="Mehta A."/>
            <person name="Aluvathingal J."/>
            <person name="Nadendla S."/>
            <person name="Nandy P."/>
            <person name="Geyer C."/>
            <person name="Yan Y."/>
            <person name="Sichtig H."/>
        </authorList>
    </citation>
    <scope>NUCLEOTIDE SEQUENCE [LARGE SCALE GENOMIC DNA]</scope>
    <source>
        <strain evidence="1 2">FDAARGOS_664</strain>
    </source>
</reference>
<gene>
    <name evidence="1" type="ORF">FOB72_06100</name>
</gene>
<evidence type="ECO:0000313" key="2">
    <source>
        <dbReference type="Proteomes" id="UP000322822"/>
    </source>
</evidence>
<dbReference type="AlphaFoldDB" id="A0A5P2H1M1"/>
<protein>
    <recommendedName>
        <fullName evidence="3">DUF2622 domain-containing protein</fullName>
    </recommendedName>
</protein>